<proteinExistence type="predicted"/>
<gene>
    <name evidence="2" type="ORF">BRADI_1g78778v3</name>
</gene>
<evidence type="ECO:0000313" key="3">
    <source>
        <dbReference type="EnsemblPlants" id="KQK24217"/>
    </source>
</evidence>
<reference evidence="2 3" key="1">
    <citation type="journal article" date="2010" name="Nature">
        <title>Genome sequencing and analysis of the model grass Brachypodium distachyon.</title>
        <authorList>
            <consortium name="International Brachypodium Initiative"/>
        </authorList>
    </citation>
    <scope>NUCLEOTIDE SEQUENCE [LARGE SCALE GENOMIC DNA]</scope>
    <source>
        <strain evidence="2 3">Bd21</strain>
    </source>
</reference>
<dbReference type="EnsemblPlants" id="KQK24217">
    <property type="protein sequence ID" value="KQK24217"/>
    <property type="gene ID" value="BRADI_1g78778v3"/>
</dbReference>
<dbReference type="AlphaFoldDB" id="A0A0Q3LLQ6"/>
<dbReference type="InParanoid" id="A0A0Q3LLQ6"/>
<keyword evidence="4" id="KW-1185">Reference proteome</keyword>
<evidence type="ECO:0000256" key="1">
    <source>
        <dbReference type="SAM" id="MobiDB-lite"/>
    </source>
</evidence>
<dbReference type="Gramene" id="KQK24217">
    <property type="protein sequence ID" value="KQK24217"/>
    <property type="gene ID" value="BRADI_1g78778v3"/>
</dbReference>
<name>A0A0Q3LLQ6_BRADI</name>
<feature type="region of interest" description="Disordered" evidence="1">
    <location>
        <begin position="1"/>
        <end position="21"/>
    </location>
</feature>
<protein>
    <submittedName>
        <fullName evidence="2 3">Uncharacterized protein</fullName>
    </submittedName>
</protein>
<dbReference type="EMBL" id="CM000880">
    <property type="protein sequence ID" value="KQK24217.1"/>
    <property type="molecule type" value="Genomic_DNA"/>
</dbReference>
<accession>A0A0Q3LLQ6</accession>
<dbReference type="Proteomes" id="UP000008810">
    <property type="component" value="Chromosome 1"/>
</dbReference>
<feature type="compositionally biased region" description="Basic and acidic residues" evidence="1">
    <location>
        <begin position="45"/>
        <end position="75"/>
    </location>
</feature>
<feature type="compositionally biased region" description="Low complexity" evidence="1">
    <location>
        <begin position="121"/>
        <end position="132"/>
    </location>
</feature>
<feature type="compositionally biased region" description="Polar residues" evidence="1">
    <location>
        <begin position="76"/>
        <end position="85"/>
    </location>
</feature>
<feature type="compositionally biased region" description="Basic and acidic residues" evidence="1">
    <location>
        <begin position="9"/>
        <end position="21"/>
    </location>
</feature>
<reference evidence="2" key="2">
    <citation type="submission" date="2017-06" db="EMBL/GenBank/DDBJ databases">
        <title>WGS assembly of Brachypodium distachyon.</title>
        <authorList>
            <consortium name="The International Brachypodium Initiative"/>
            <person name="Lucas S."/>
            <person name="Harmon-Smith M."/>
            <person name="Lail K."/>
            <person name="Tice H."/>
            <person name="Grimwood J."/>
            <person name="Bruce D."/>
            <person name="Barry K."/>
            <person name="Shu S."/>
            <person name="Lindquist E."/>
            <person name="Wang M."/>
            <person name="Pitluck S."/>
            <person name="Vogel J.P."/>
            <person name="Garvin D.F."/>
            <person name="Mockler T.C."/>
            <person name="Schmutz J."/>
            <person name="Rokhsar D."/>
            <person name="Bevan M.W."/>
        </authorList>
    </citation>
    <scope>NUCLEOTIDE SEQUENCE</scope>
    <source>
        <strain evidence="2">Bd21</strain>
    </source>
</reference>
<organism evidence="2">
    <name type="scientific">Brachypodium distachyon</name>
    <name type="common">Purple false brome</name>
    <name type="synonym">Trachynia distachya</name>
    <dbReference type="NCBI Taxonomy" id="15368"/>
    <lineage>
        <taxon>Eukaryota</taxon>
        <taxon>Viridiplantae</taxon>
        <taxon>Streptophyta</taxon>
        <taxon>Embryophyta</taxon>
        <taxon>Tracheophyta</taxon>
        <taxon>Spermatophyta</taxon>
        <taxon>Magnoliopsida</taxon>
        <taxon>Liliopsida</taxon>
        <taxon>Poales</taxon>
        <taxon>Poaceae</taxon>
        <taxon>BOP clade</taxon>
        <taxon>Pooideae</taxon>
        <taxon>Stipodae</taxon>
        <taxon>Brachypodieae</taxon>
        <taxon>Brachypodium</taxon>
    </lineage>
</organism>
<feature type="region of interest" description="Disordered" evidence="1">
    <location>
        <begin position="34"/>
        <end position="187"/>
    </location>
</feature>
<feature type="compositionally biased region" description="Polar residues" evidence="1">
    <location>
        <begin position="93"/>
        <end position="107"/>
    </location>
</feature>
<reference evidence="3" key="3">
    <citation type="submission" date="2018-08" db="UniProtKB">
        <authorList>
            <consortium name="EnsemblPlants"/>
        </authorList>
    </citation>
    <scope>IDENTIFICATION</scope>
    <source>
        <strain evidence="3">cv. Bd21</strain>
    </source>
</reference>
<sequence>MQLRCSPLRKSDRREGVLKAESSARRKIVLPFGAAARSGQSDAESWNKSKEQVEEELSAKVKDMAVDGKNDKEEQSPSNVRTMAQNWEKGKGNSKSQQPVPTSSNMISPIRNLQYGDPRLSGSSSSLQTSKSPIIPYLRRKRSAEQKEEVPMDTDNNNLPLVPYSEAPKGSAQKKGKTGEDTGTQEQLNMEVDSEERMADKAAISHGATGKLTGPHVVPRQGQ</sequence>
<evidence type="ECO:0000313" key="4">
    <source>
        <dbReference type="Proteomes" id="UP000008810"/>
    </source>
</evidence>
<evidence type="ECO:0000313" key="2">
    <source>
        <dbReference type="EMBL" id="KQK24217.1"/>
    </source>
</evidence>